<sequence>MAEPLSNGDAYQSVPEAYVFPEHKRPGSSPSSAAAIPVVDLGGDDPDRIVKQIIDEGREFGMFQVINHGVPEQLMSEMMSSAEEFFRLPTEEKMTLYSTDSKKLPRFHTSLGYDLENDHEKILCWRDCLKLGCYPFEQFRHQWPEKPASLRASLEAYTTAVRAVALRLLRLTAAGLGLDEVHFEEGGLITGPMLMNVNHYVPCPDPSLTLGLGSHCDPNIITVLMENGVRGLQTRRRGGGGWVDVEPLPGALVVNFGHQMEVISNGALWSDEHRVVTNTRAARTSLAVFVMPEMGSVVSPAPGLVAGGEAPLYRPYTYQEFLGAFLATAADRDTILAHFQNKD</sequence>
<evidence type="ECO:0000313" key="7">
    <source>
        <dbReference type="EMBL" id="CAL4966860.1"/>
    </source>
</evidence>
<evidence type="ECO:0000259" key="6">
    <source>
        <dbReference type="PROSITE" id="PS51471"/>
    </source>
</evidence>
<dbReference type="InterPro" id="IPR044861">
    <property type="entry name" value="IPNS-like_FE2OG_OXY"/>
</dbReference>
<dbReference type="SUPFAM" id="SSF51197">
    <property type="entry name" value="Clavaminate synthase-like"/>
    <property type="match status" value="1"/>
</dbReference>
<comment type="similarity">
    <text evidence="1 5">Belongs to the iron/ascorbate-dependent oxidoreductase family.</text>
</comment>
<gene>
    <name evidence="7" type="ORF">URODEC1_LOCUS48028</name>
</gene>
<dbReference type="EMBL" id="OZ075112">
    <property type="protein sequence ID" value="CAL4966860.1"/>
    <property type="molecule type" value="Genomic_DNA"/>
</dbReference>
<reference evidence="7 8" key="2">
    <citation type="submission" date="2024-10" db="EMBL/GenBank/DDBJ databases">
        <authorList>
            <person name="Ryan C."/>
        </authorList>
    </citation>
    <scope>NUCLEOTIDE SEQUENCE [LARGE SCALE GENOMIC DNA]</scope>
</reference>
<evidence type="ECO:0000256" key="4">
    <source>
        <dbReference type="ARBA" id="ARBA00023004"/>
    </source>
</evidence>
<evidence type="ECO:0000256" key="5">
    <source>
        <dbReference type="RuleBase" id="RU003682"/>
    </source>
</evidence>
<keyword evidence="4 5" id="KW-0408">Iron</keyword>
<dbReference type="Pfam" id="PF14226">
    <property type="entry name" value="DIOX_N"/>
    <property type="match status" value="1"/>
</dbReference>
<name>A0ABC8ZS00_9POAL</name>
<evidence type="ECO:0000256" key="1">
    <source>
        <dbReference type="ARBA" id="ARBA00008056"/>
    </source>
</evidence>
<feature type="domain" description="Fe2OG dioxygenase" evidence="6">
    <location>
        <begin position="191"/>
        <end position="292"/>
    </location>
</feature>
<evidence type="ECO:0000256" key="2">
    <source>
        <dbReference type="ARBA" id="ARBA00022723"/>
    </source>
</evidence>
<evidence type="ECO:0000256" key="3">
    <source>
        <dbReference type="ARBA" id="ARBA00023002"/>
    </source>
</evidence>
<dbReference type="Pfam" id="PF03171">
    <property type="entry name" value="2OG-FeII_Oxy"/>
    <property type="match status" value="1"/>
</dbReference>
<protein>
    <recommendedName>
        <fullName evidence="6">Fe2OG dioxygenase domain-containing protein</fullName>
    </recommendedName>
</protein>
<dbReference type="GO" id="GO:0046872">
    <property type="term" value="F:metal ion binding"/>
    <property type="evidence" value="ECO:0007669"/>
    <property type="project" value="UniProtKB-KW"/>
</dbReference>
<reference evidence="8" key="1">
    <citation type="submission" date="2024-06" db="EMBL/GenBank/DDBJ databases">
        <authorList>
            <person name="Ryan C."/>
        </authorList>
    </citation>
    <scope>NUCLEOTIDE SEQUENCE [LARGE SCALE GENOMIC DNA]</scope>
</reference>
<dbReference type="InterPro" id="IPR026992">
    <property type="entry name" value="DIOX_N"/>
</dbReference>
<organism evidence="7 8">
    <name type="scientific">Urochloa decumbens</name>
    <dbReference type="NCBI Taxonomy" id="240449"/>
    <lineage>
        <taxon>Eukaryota</taxon>
        <taxon>Viridiplantae</taxon>
        <taxon>Streptophyta</taxon>
        <taxon>Embryophyta</taxon>
        <taxon>Tracheophyta</taxon>
        <taxon>Spermatophyta</taxon>
        <taxon>Magnoliopsida</taxon>
        <taxon>Liliopsida</taxon>
        <taxon>Poales</taxon>
        <taxon>Poaceae</taxon>
        <taxon>PACMAD clade</taxon>
        <taxon>Panicoideae</taxon>
        <taxon>Panicodae</taxon>
        <taxon>Paniceae</taxon>
        <taxon>Melinidinae</taxon>
        <taxon>Urochloa</taxon>
    </lineage>
</organism>
<dbReference type="GO" id="GO:0016491">
    <property type="term" value="F:oxidoreductase activity"/>
    <property type="evidence" value="ECO:0007669"/>
    <property type="project" value="UniProtKB-KW"/>
</dbReference>
<dbReference type="PROSITE" id="PS51471">
    <property type="entry name" value="FE2OG_OXY"/>
    <property type="match status" value="1"/>
</dbReference>
<dbReference type="PANTHER" id="PTHR47991">
    <property type="entry name" value="OXOGLUTARATE/IRON-DEPENDENT DIOXYGENASE"/>
    <property type="match status" value="1"/>
</dbReference>
<accession>A0ABC8ZS00</accession>
<keyword evidence="8" id="KW-1185">Reference proteome</keyword>
<evidence type="ECO:0000313" key="8">
    <source>
        <dbReference type="Proteomes" id="UP001497457"/>
    </source>
</evidence>
<dbReference type="InterPro" id="IPR050295">
    <property type="entry name" value="Plant_2OG-oxidoreductases"/>
</dbReference>
<dbReference type="AlphaFoldDB" id="A0ABC8ZS00"/>
<dbReference type="InterPro" id="IPR005123">
    <property type="entry name" value="Oxoglu/Fe-dep_dioxygenase_dom"/>
</dbReference>
<dbReference type="Proteomes" id="UP001497457">
    <property type="component" value="Chromosome 2b"/>
</dbReference>
<keyword evidence="2 5" id="KW-0479">Metal-binding</keyword>
<dbReference type="Gene3D" id="2.60.120.330">
    <property type="entry name" value="B-lactam Antibiotic, Isopenicillin N Synthase, Chain"/>
    <property type="match status" value="1"/>
</dbReference>
<dbReference type="InterPro" id="IPR027443">
    <property type="entry name" value="IPNS-like_sf"/>
</dbReference>
<proteinExistence type="inferred from homology"/>
<keyword evidence="3 5" id="KW-0560">Oxidoreductase</keyword>